<dbReference type="InterPro" id="IPR003965">
    <property type="entry name" value="Fatty_acid_synthase"/>
</dbReference>
<dbReference type="Proteomes" id="UP001385951">
    <property type="component" value="Unassembled WGS sequence"/>
</dbReference>
<dbReference type="InterPro" id="IPR050830">
    <property type="entry name" value="Fungal_FAS"/>
</dbReference>
<dbReference type="Pfam" id="PF01575">
    <property type="entry name" value="MaoC_dehydratas"/>
    <property type="match status" value="1"/>
</dbReference>
<keyword evidence="3" id="KW-0521">NADP</keyword>
<dbReference type="InterPro" id="IPR014043">
    <property type="entry name" value="Acyl_transferase_dom"/>
</dbReference>
<dbReference type="PRINTS" id="PR01483">
    <property type="entry name" value="FASYNTHASE"/>
</dbReference>
<feature type="domain" description="Fatty acid synthase subunit beta N-terminal" evidence="10">
    <location>
        <begin position="6"/>
        <end position="129"/>
    </location>
</feature>
<evidence type="ECO:0000256" key="1">
    <source>
        <dbReference type="ARBA" id="ARBA00022679"/>
    </source>
</evidence>
<dbReference type="PANTHER" id="PTHR10982:SF21">
    <property type="entry name" value="FATTY ACID SYNTHASE SUBUNIT BETA"/>
    <property type="match status" value="1"/>
</dbReference>
<dbReference type="Pfam" id="PF00698">
    <property type="entry name" value="Acyl_transf_1"/>
    <property type="match status" value="1"/>
</dbReference>
<dbReference type="FunFam" id="1.20.930.70:FF:000001">
    <property type="entry name" value="Fatty acid synthase beta subunit dehydratase"/>
    <property type="match status" value="1"/>
</dbReference>
<sequence length="1734" mass="191164">MASTQATRPIHLTSGQVKVSIPVSTSCDQWLIAETLRDEFNLTQDANAIDTTLENESEPSVELHTRFLDFVAQKLQKEPTDSITSVALEALKHFTASYLSQEDIHTVTVGFEPTVRKSILTNYYNLLATLEASDVEVPRAPKSALISAATDGDASLYALFGGQGPNEVYFDELQALYETYKSYVANFIEVISHEVLVPLAKDSEETTYYTHGLDVHSWLSGATPRPPVAYLASVPISLPLIGLTQLTQYLIVSRVAGICPGELRTLFGGATGHSQGLVSAVAVAASSSIESFFDNSKKAAKWLFFCALRGQQYFPLLALEPTIIQDALDGGEGVPSPMLSVAGLTLKDLEPHVKNTNAHLPEKSQLEISLHNGPRVFVVTGPPRALYGLVTNLRKRKPVFSIAFLPINVPFHSQYLEGATDDMFDDDLEGEELWTPTDLEIPVYHTETGEDLRKLTTSLTKSLCDQIFTSHIHWSKATNFPETATHAVDFGPGGASGIGPLTSRNLEGRGVRVIVTGNKAKGTSELFGQTIRREVWWSKKFTPNLVKTSDGTLHLDTPFSQLLGKPPLMVGGMTPTTVQSGFVSATLNAGFHIELAGGGHYNAKALRAKVAEIQSKIAPGVGLTLNALYINPRQFTFQFPLWQEMRREGVPIEGFCVAAGIPSTEKAAEIIEGLKSSGIKHVSFKPGSVDGIRQVINIAAANPDFPIILQWTGGRAGGHHSCEDFHQPILSTYGSIRQHSNIILVGGSGFGGADDVWPYLTGDWSVEQYEVQPMPFDGFLFASRVMVAKEAHTSSFVKDLIVAASGVGDAQWEGTYAKETGGILTVRSELGEPIHKIATRGVKLWKEFDNTVFNLPKEKRAAWLNERRSEIIAKLNKDFAKPWFGWKKDGSVVEDIADMTYEEVTLRLIRLMYVAHEERWIDISLRNLTGDWLRRVEERFAGVNGSAKASILQSFKSLDKPEVFVKEFFKTYPLASEQLLAAEDKKYFLTISQRPGQKPAPFIPVLDASFEVWFKKDSLWAAEDIEAVFDQDPQRVCILQGPVAVKHSKVKDEPIKDLLGNITNLLAQRLLERLYNGDASKVPTVDYLGARPSPLSEATVAALGVERTMTETQITYTIGSSVPETSVWLETLAGPRLDWLRAFLITPAIVRGTAYIDNPLRRLFAPRTSQKVVIDLEDGLPTSISLFGAARSYGAHKSDFKVVEAKLDAAQSIINVTLFEDRKDSSVPLYLQFEYKPSMGSAPIHEVAGDRNNRIKDFYYRLWFGDDESLPELDARGTFTSPEVVIDEDEVEDFCAIVGNQGEAFKSTRNEIVQAPMDFAIVTGWQSIMKSVFPTTIDGDLLRLVHLSNGFRLIEGATPLKAGDKCRGEAKIVSVINTDAGKAVKVKGHIIRDNVPVLEVVSSFLYRGHYTDFENTFELTEEPDYIVDLSTDPEVGVLQSKEWFEWDDDSKPLQAGTKLIFRVKSEVTYRNPTCFKTVKVSGDIFVRDQIKQLIKVGSVDFSQDDSRGNPVVEYIKRHGEAQGQVSPLPSEYTMATSPGLTVFNTPFSNEPYSKVSGDFNPIHINPYFSDFAGLPGTITHGMWSSAATRRFVEVVAAQGHPERVVSYDVSFVGMVLPGDELKVTLKHTAMRAGNLVLKVITENERGEKVIEGTAEVAQPATVYVFTGQGSQEPGMGMELYNNSPAARGVWKLQTSILLLSTASRSQKLSRITRRSRLSISVVSKVKPFVNVTWT</sequence>
<dbReference type="GO" id="GO:0004312">
    <property type="term" value="F:fatty acid synthase activity"/>
    <property type="evidence" value="ECO:0007669"/>
    <property type="project" value="InterPro"/>
</dbReference>
<feature type="domain" description="Malonyl-CoA:ACP transacylase (MAT)" evidence="5">
    <location>
        <begin position="1662"/>
        <end position="1691"/>
    </location>
</feature>
<name>A0AAW0GAS3_9APHY</name>
<accession>A0AAW0GAS3</accession>
<dbReference type="FunFam" id="3.40.366.10:FF:000006">
    <property type="entry name" value="Fatty acid synthase beta subunit dehydratase"/>
    <property type="match status" value="1"/>
</dbReference>
<evidence type="ECO:0000259" key="11">
    <source>
        <dbReference type="Pfam" id="PF17951"/>
    </source>
</evidence>
<dbReference type="GO" id="GO:0006633">
    <property type="term" value="P:fatty acid biosynthetic process"/>
    <property type="evidence" value="ECO:0007669"/>
    <property type="project" value="InterPro"/>
</dbReference>
<dbReference type="InterPro" id="IPR002539">
    <property type="entry name" value="MaoC-like_dom"/>
</dbReference>
<dbReference type="GO" id="GO:0004318">
    <property type="term" value="F:enoyl-[acyl-carrier-protein] reductase (NADH) activity"/>
    <property type="evidence" value="ECO:0007669"/>
    <property type="project" value="InterPro"/>
</dbReference>
<dbReference type="GO" id="GO:0019171">
    <property type="term" value="F:(3R)-hydroxyacyl-[acyl-carrier-protein] dehydratase activity"/>
    <property type="evidence" value="ECO:0007669"/>
    <property type="project" value="InterPro"/>
</dbReference>
<organism evidence="12 13">
    <name type="scientific">Cerrena zonata</name>
    <dbReference type="NCBI Taxonomy" id="2478898"/>
    <lineage>
        <taxon>Eukaryota</taxon>
        <taxon>Fungi</taxon>
        <taxon>Dikarya</taxon>
        <taxon>Basidiomycota</taxon>
        <taxon>Agaricomycotina</taxon>
        <taxon>Agaricomycetes</taxon>
        <taxon>Polyporales</taxon>
        <taxon>Cerrenaceae</taxon>
        <taxon>Cerrena</taxon>
    </lineage>
</organism>
<dbReference type="FunFam" id="3.20.20.70:FF:000078">
    <property type="entry name" value="Fatty acid synthase beta subunit dehydratase"/>
    <property type="match status" value="1"/>
</dbReference>
<dbReference type="InterPro" id="IPR039569">
    <property type="entry name" value="FAS1-like_DH_region"/>
</dbReference>
<evidence type="ECO:0000313" key="12">
    <source>
        <dbReference type="EMBL" id="KAK7690523.1"/>
    </source>
</evidence>
<dbReference type="InterPro" id="IPR029069">
    <property type="entry name" value="HotDog_dom_sf"/>
</dbReference>
<gene>
    <name evidence="12" type="ORF">QCA50_005621</name>
</gene>
<dbReference type="Gene3D" id="3.40.366.10">
    <property type="entry name" value="Malonyl-Coenzyme A Acyl Carrier Protein, domain 2"/>
    <property type="match status" value="3"/>
</dbReference>
<evidence type="ECO:0000259" key="6">
    <source>
        <dbReference type="Pfam" id="PF01575"/>
    </source>
</evidence>
<dbReference type="InterPro" id="IPR016035">
    <property type="entry name" value="Acyl_Trfase/lysoPLipase"/>
</dbReference>
<dbReference type="Gene3D" id="3.20.20.70">
    <property type="entry name" value="Aldolase class I"/>
    <property type="match status" value="1"/>
</dbReference>
<evidence type="ECO:0000256" key="4">
    <source>
        <dbReference type="ARBA" id="ARBA00023002"/>
    </source>
</evidence>
<evidence type="ECO:0000259" key="8">
    <source>
        <dbReference type="Pfam" id="PF13452"/>
    </source>
</evidence>
<dbReference type="Pfam" id="PF08354">
    <property type="entry name" value="Fas1-AflB-like_hel"/>
    <property type="match status" value="1"/>
</dbReference>
<dbReference type="Pfam" id="PF17828">
    <property type="entry name" value="FAS_N"/>
    <property type="match status" value="1"/>
</dbReference>
<dbReference type="Gene3D" id="6.20.240.10">
    <property type="match status" value="1"/>
</dbReference>
<evidence type="ECO:0000259" key="9">
    <source>
        <dbReference type="Pfam" id="PF16073"/>
    </source>
</evidence>
<keyword evidence="1" id="KW-0808">Transferase</keyword>
<dbReference type="InterPro" id="IPR013785">
    <property type="entry name" value="Aldolase_TIM"/>
</dbReference>
<dbReference type="InterPro" id="IPR040883">
    <property type="entry name" value="FAS_meander"/>
</dbReference>
<keyword evidence="4" id="KW-0560">Oxidoreductase</keyword>
<evidence type="ECO:0000256" key="2">
    <source>
        <dbReference type="ARBA" id="ARBA00022801"/>
    </source>
</evidence>
<evidence type="ECO:0000313" key="13">
    <source>
        <dbReference type="Proteomes" id="UP001385951"/>
    </source>
</evidence>
<dbReference type="Pfam" id="PF22235">
    <property type="entry name" value="FAS1_thioest_ins"/>
    <property type="match status" value="1"/>
</dbReference>
<dbReference type="SUPFAM" id="SSF54637">
    <property type="entry name" value="Thioesterase/thiol ester dehydrase-isomerase"/>
    <property type="match status" value="2"/>
</dbReference>
<dbReference type="InterPro" id="IPR001227">
    <property type="entry name" value="Ac_transferase_dom_sf"/>
</dbReference>
<dbReference type="GO" id="GO:0005835">
    <property type="term" value="C:fatty acid synthase complex"/>
    <property type="evidence" value="ECO:0007669"/>
    <property type="project" value="InterPro"/>
</dbReference>
<evidence type="ECO:0000256" key="3">
    <source>
        <dbReference type="ARBA" id="ARBA00022857"/>
    </source>
</evidence>
<dbReference type="Gene3D" id="1.20.930.70">
    <property type="match status" value="1"/>
</dbReference>
<dbReference type="EMBL" id="JASBNA010000006">
    <property type="protein sequence ID" value="KAK7690523.1"/>
    <property type="molecule type" value="Genomic_DNA"/>
</dbReference>
<dbReference type="SUPFAM" id="SSF51412">
    <property type="entry name" value="Inosine monophosphate dehydrogenase (IMPDH)"/>
    <property type="match status" value="1"/>
</dbReference>
<feature type="domain" description="Fatty acid synthase beta subunit AflB /Fas1-like central" evidence="7">
    <location>
        <begin position="706"/>
        <end position="1059"/>
    </location>
</feature>
<evidence type="ECO:0000259" key="5">
    <source>
        <dbReference type="Pfam" id="PF00698"/>
    </source>
</evidence>
<keyword evidence="2" id="KW-0378">Hydrolase</keyword>
<dbReference type="PANTHER" id="PTHR10982">
    <property type="entry name" value="MALONYL COA-ACYL CARRIER PROTEIN TRANSACYLASE"/>
    <property type="match status" value="1"/>
</dbReference>
<comment type="caution">
    <text evidence="12">The sequence shown here is derived from an EMBL/GenBank/DDBJ whole genome shotgun (WGS) entry which is preliminary data.</text>
</comment>
<evidence type="ECO:0000259" key="7">
    <source>
        <dbReference type="Pfam" id="PF08354"/>
    </source>
</evidence>
<dbReference type="Pfam" id="PF16073">
    <property type="entry name" value="SAT"/>
    <property type="match status" value="1"/>
</dbReference>
<dbReference type="Pfam" id="PF13452">
    <property type="entry name" value="FAS1_DH_region"/>
    <property type="match status" value="1"/>
</dbReference>
<feature type="domain" description="MaoC-like" evidence="6">
    <location>
        <begin position="1545"/>
        <end position="1644"/>
    </location>
</feature>
<dbReference type="Pfam" id="PF17951">
    <property type="entry name" value="FAS_meander"/>
    <property type="match status" value="1"/>
</dbReference>
<reference evidence="12 13" key="1">
    <citation type="submission" date="2022-09" db="EMBL/GenBank/DDBJ databases">
        <authorList>
            <person name="Palmer J.M."/>
        </authorList>
    </citation>
    <scope>NUCLEOTIDE SEQUENCE [LARGE SCALE GENOMIC DNA]</scope>
    <source>
        <strain evidence="12 13">DSM 7382</strain>
    </source>
</reference>
<dbReference type="Gene3D" id="1.20.1050.120">
    <property type="match status" value="1"/>
</dbReference>
<proteinExistence type="predicted"/>
<feature type="domain" description="Fatty acid synthase meander beta sheet" evidence="11">
    <location>
        <begin position="1120"/>
        <end position="1266"/>
    </location>
</feature>
<dbReference type="InterPro" id="IPR041099">
    <property type="entry name" value="FAS1_N"/>
</dbReference>
<dbReference type="Gene3D" id="3.10.129.10">
    <property type="entry name" value="Hotdog Thioesterase"/>
    <property type="match status" value="1"/>
</dbReference>
<dbReference type="Gene3D" id="3.30.1120.100">
    <property type="match status" value="1"/>
</dbReference>
<evidence type="ECO:0000259" key="10">
    <source>
        <dbReference type="Pfam" id="PF17828"/>
    </source>
</evidence>
<protein>
    <submittedName>
        <fullName evidence="12">Uncharacterized protein</fullName>
    </submittedName>
</protein>
<keyword evidence="13" id="KW-1185">Reference proteome</keyword>
<dbReference type="SUPFAM" id="SSF52151">
    <property type="entry name" value="FabD/lysophospholipase-like"/>
    <property type="match status" value="2"/>
</dbReference>
<feature type="domain" description="Starter acyltransferase (SAT)" evidence="9">
    <location>
        <begin position="159"/>
        <end position="412"/>
    </location>
</feature>
<dbReference type="InterPro" id="IPR013565">
    <property type="entry name" value="Fas1/AflB-like_central"/>
</dbReference>
<dbReference type="InterPro" id="IPR032088">
    <property type="entry name" value="SAT"/>
</dbReference>
<feature type="domain" description="FAS1-like dehydratase" evidence="8">
    <location>
        <begin position="1282"/>
        <end position="1399"/>
    </location>
</feature>
<dbReference type="CDD" id="cd03447">
    <property type="entry name" value="FAS_MaoC"/>
    <property type="match status" value="1"/>
</dbReference>
<dbReference type="GO" id="GO:0016787">
    <property type="term" value="F:hydrolase activity"/>
    <property type="evidence" value="ECO:0007669"/>
    <property type="project" value="UniProtKB-KW"/>
</dbReference>